<name>A0A9E4N7E2_9GAMM</name>
<evidence type="ECO:0000256" key="2">
    <source>
        <dbReference type="ARBA" id="ARBA00022801"/>
    </source>
</evidence>
<dbReference type="GO" id="GO:0004725">
    <property type="term" value="F:protein tyrosine phosphatase activity"/>
    <property type="evidence" value="ECO:0007669"/>
    <property type="project" value="InterPro"/>
</dbReference>
<dbReference type="SUPFAM" id="SSF52788">
    <property type="entry name" value="Phosphotyrosine protein phosphatases I"/>
    <property type="match status" value="1"/>
</dbReference>
<comment type="caution">
    <text evidence="6">The sequence shown here is derived from an EMBL/GenBank/DDBJ whole genome shotgun (WGS) entry which is preliminary data.</text>
</comment>
<accession>A0A9E4N7E2</accession>
<dbReference type="PANTHER" id="PTHR47439:SF1">
    <property type="entry name" value="ACID PHOSPHATASE"/>
    <property type="match status" value="1"/>
</dbReference>
<reference evidence="6" key="1">
    <citation type="journal article" date="2021" name="Proc. Natl. Acad. Sci. U.S.A.">
        <title>Global biogeography of chemosynthetic symbionts reveals both localized and globally distributed symbiont groups. .</title>
        <authorList>
            <person name="Osvatic J.T."/>
            <person name="Wilkins L.G.E."/>
            <person name="Leibrecht L."/>
            <person name="Leray M."/>
            <person name="Zauner S."/>
            <person name="Polzin J."/>
            <person name="Camacho Y."/>
            <person name="Gros O."/>
            <person name="van Gils J.A."/>
            <person name="Eisen J.A."/>
            <person name="Petersen J.M."/>
            <person name="Yuen B."/>
        </authorList>
    </citation>
    <scope>NUCLEOTIDE SEQUENCE</scope>
    <source>
        <strain evidence="6">MAGclacostrist064TRANS</strain>
    </source>
</reference>
<dbReference type="FunFam" id="3.40.50.2300:FF:000113">
    <property type="entry name" value="Low molecular weight protein-tyrosine-phosphatase"/>
    <property type="match status" value="1"/>
</dbReference>
<evidence type="ECO:0000256" key="4">
    <source>
        <dbReference type="PIRSR" id="PIRSR617867-1"/>
    </source>
</evidence>
<keyword evidence="2" id="KW-0378">Hydrolase</keyword>
<dbReference type="InterPro" id="IPR023485">
    <property type="entry name" value="Ptyr_pPase"/>
</dbReference>
<comment type="similarity">
    <text evidence="1">Belongs to the low molecular weight phosphotyrosine protein phosphatase family.</text>
</comment>
<protein>
    <submittedName>
        <fullName evidence="6">Low molecular weight phosphotyrosine protein phosphatase</fullName>
    </submittedName>
</protein>
<feature type="active site" description="Nucleophile" evidence="4">
    <location>
        <position position="13"/>
    </location>
</feature>
<feature type="active site" evidence="4">
    <location>
        <position position="19"/>
    </location>
</feature>
<evidence type="ECO:0000256" key="1">
    <source>
        <dbReference type="ARBA" id="ARBA00011063"/>
    </source>
</evidence>
<organism evidence="6 7">
    <name type="scientific">Candidatus Thiodiazotropha taylori</name>
    <dbReference type="NCBI Taxonomy" id="2792791"/>
    <lineage>
        <taxon>Bacteria</taxon>
        <taxon>Pseudomonadati</taxon>
        <taxon>Pseudomonadota</taxon>
        <taxon>Gammaproteobacteria</taxon>
        <taxon>Chromatiales</taxon>
        <taxon>Sedimenticolaceae</taxon>
        <taxon>Candidatus Thiodiazotropha</taxon>
    </lineage>
</organism>
<dbReference type="CDD" id="cd16343">
    <property type="entry name" value="LMWPTP"/>
    <property type="match status" value="1"/>
</dbReference>
<gene>
    <name evidence="6" type="ORF">JAZ07_21210</name>
</gene>
<sequence length="164" mass="18482">MTGSEKIEVLFVCMGNICRSPTAQGVFRDIVEKAGLSDRIITDSAGTIDYHAGGKPDRRARETANKRGIDLSDLRARQVRLSDFDQFDYVLAMDRSNYEDLRALCPSGEEHRLHLFMDFAPGREEQEVPDPYYGGAAGFENVFDMVEEASLGLLEHIRQHTLVR</sequence>
<dbReference type="AlphaFoldDB" id="A0A9E4N7E2"/>
<dbReference type="InterPro" id="IPR036196">
    <property type="entry name" value="Ptyr_pPase_sf"/>
</dbReference>
<feature type="active site" description="Proton donor" evidence="4">
    <location>
        <position position="130"/>
    </location>
</feature>
<dbReference type="PANTHER" id="PTHR47439">
    <property type="entry name" value="LOW MOLECULAR WEIGHT PHOSPHOTYROSINE PROTEIN PHOSPHATASE-RELATED"/>
    <property type="match status" value="1"/>
</dbReference>
<dbReference type="InterPro" id="IPR017867">
    <property type="entry name" value="Tyr_phospatase_low_mol_wt"/>
</dbReference>
<dbReference type="InterPro" id="IPR052995">
    <property type="entry name" value="LMW-PTP"/>
</dbReference>
<proteinExistence type="inferred from homology"/>
<dbReference type="Pfam" id="PF01451">
    <property type="entry name" value="LMWPc"/>
    <property type="match status" value="1"/>
</dbReference>
<keyword evidence="3" id="KW-0904">Protein phosphatase</keyword>
<dbReference type="PRINTS" id="PR00719">
    <property type="entry name" value="LMWPTPASE"/>
</dbReference>
<dbReference type="Gene3D" id="3.40.50.2300">
    <property type="match status" value="1"/>
</dbReference>
<feature type="domain" description="Phosphotyrosine protein phosphatase I" evidence="5">
    <location>
        <begin position="7"/>
        <end position="156"/>
    </location>
</feature>
<dbReference type="EMBL" id="JAEPCM010000803">
    <property type="protein sequence ID" value="MCG7948868.1"/>
    <property type="molecule type" value="Genomic_DNA"/>
</dbReference>
<evidence type="ECO:0000256" key="3">
    <source>
        <dbReference type="ARBA" id="ARBA00022912"/>
    </source>
</evidence>
<dbReference type="Proteomes" id="UP000886667">
    <property type="component" value="Unassembled WGS sequence"/>
</dbReference>
<evidence type="ECO:0000259" key="5">
    <source>
        <dbReference type="SMART" id="SM00226"/>
    </source>
</evidence>
<dbReference type="SMART" id="SM00226">
    <property type="entry name" value="LMWPc"/>
    <property type="match status" value="1"/>
</dbReference>
<evidence type="ECO:0000313" key="6">
    <source>
        <dbReference type="EMBL" id="MCG7948868.1"/>
    </source>
</evidence>
<evidence type="ECO:0000313" key="7">
    <source>
        <dbReference type="Proteomes" id="UP000886667"/>
    </source>
</evidence>